<feature type="region of interest" description="Disordered" evidence="6">
    <location>
        <begin position="77"/>
        <end position="98"/>
    </location>
</feature>
<dbReference type="GO" id="GO:0055038">
    <property type="term" value="C:recycling endosome membrane"/>
    <property type="evidence" value="ECO:0007669"/>
    <property type="project" value="TreeGrafter"/>
</dbReference>
<evidence type="ECO:0000313" key="7">
    <source>
        <dbReference type="EMBL" id="CAD2131875.1"/>
    </source>
</evidence>
<comment type="caution">
    <text evidence="7">The sequence shown here is derived from an EMBL/GenBank/DDBJ whole genome shotgun (WGS) entry which is preliminary data.</text>
</comment>
<dbReference type="PANTHER" id="PTHR10687">
    <property type="entry name" value="SECRETORY CARRIER-ASSOCIATED MEMBRANE PROTEIN SCAMP"/>
    <property type="match status" value="1"/>
</dbReference>
<dbReference type="GO" id="GO:0015031">
    <property type="term" value="P:protein transport"/>
    <property type="evidence" value="ECO:0007669"/>
    <property type="project" value="InterPro"/>
</dbReference>
<feature type="region of interest" description="Disordered" evidence="6">
    <location>
        <begin position="1"/>
        <end position="54"/>
    </location>
</feature>
<sequence>MSGLEGNPFADPFQQSNNSSPTNTAQPQQPSGYGGTAQSIPARPAQATVPISEEELFRQQEELRRREQELIRRQQDLDNRARQQQRASNGQRPPHNWPPLPKIIPLEPCFYQDIDVEIPAQFQETVRLVYYVYLIYVLALSSNVMGALFYFLFAGGGFGLMFLSIIQLILFTPCAFLLWFRPVYKAFRDDSSFNFMMFFLVLFFHTIFCLVQMLGLSYAVGWTNTIEAFKDHWFIGLIMLVPTFAFTVAFAGMCLSLFKVHSFYRGNGTGFSINKARQEFSNGVMSDRNVQNAANQAARAAAAHAVNEMVNSGGRY</sequence>
<feature type="transmembrane region" description="Helical" evidence="5">
    <location>
        <begin position="233"/>
        <end position="258"/>
    </location>
</feature>
<dbReference type="Pfam" id="PF04144">
    <property type="entry name" value="SCAMP"/>
    <property type="match status" value="1"/>
</dbReference>
<dbReference type="AlphaFoldDB" id="A0A6V7TUR8"/>
<evidence type="ECO:0000313" key="8">
    <source>
        <dbReference type="Proteomes" id="UP000580250"/>
    </source>
</evidence>
<evidence type="ECO:0000256" key="2">
    <source>
        <dbReference type="ARBA" id="ARBA00022692"/>
    </source>
</evidence>
<keyword evidence="4 5" id="KW-0472">Membrane</keyword>
<dbReference type="GO" id="GO:0032588">
    <property type="term" value="C:trans-Golgi network membrane"/>
    <property type="evidence" value="ECO:0007669"/>
    <property type="project" value="TreeGrafter"/>
</dbReference>
<dbReference type="EMBL" id="CAJEWN010000011">
    <property type="protein sequence ID" value="CAD2131875.1"/>
    <property type="molecule type" value="Genomic_DNA"/>
</dbReference>
<evidence type="ECO:0000256" key="3">
    <source>
        <dbReference type="ARBA" id="ARBA00022989"/>
    </source>
</evidence>
<evidence type="ECO:0000256" key="6">
    <source>
        <dbReference type="SAM" id="MobiDB-lite"/>
    </source>
</evidence>
<accession>A0A6V7TUR8</accession>
<reference evidence="7 8" key="1">
    <citation type="submission" date="2020-08" db="EMBL/GenBank/DDBJ databases">
        <authorList>
            <person name="Koutsovoulos G."/>
            <person name="Danchin GJ E."/>
        </authorList>
    </citation>
    <scope>NUCLEOTIDE SEQUENCE [LARGE SCALE GENOMIC DNA]</scope>
</reference>
<keyword evidence="5" id="KW-0813">Transport</keyword>
<feature type="compositionally biased region" description="Polar residues" evidence="6">
    <location>
        <begin position="82"/>
        <end position="91"/>
    </location>
</feature>
<proteinExistence type="inferred from homology"/>
<feature type="compositionally biased region" description="Polar residues" evidence="6">
    <location>
        <begin position="13"/>
        <end position="39"/>
    </location>
</feature>
<name>A0A6V7TUR8_MELEN</name>
<feature type="transmembrane region" description="Helical" evidence="5">
    <location>
        <begin position="192"/>
        <end position="213"/>
    </location>
</feature>
<gene>
    <name evidence="7" type="ORF">MENT_LOCUS3451</name>
</gene>
<dbReference type="InterPro" id="IPR007273">
    <property type="entry name" value="SCAMP"/>
</dbReference>
<dbReference type="Proteomes" id="UP000580250">
    <property type="component" value="Unassembled WGS sequence"/>
</dbReference>
<organism evidence="7 8">
    <name type="scientific">Meloidogyne enterolobii</name>
    <name type="common">Root-knot nematode worm</name>
    <name type="synonym">Meloidogyne mayaguensis</name>
    <dbReference type="NCBI Taxonomy" id="390850"/>
    <lineage>
        <taxon>Eukaryota</taxon>
        <taxon>Metazoa</taxon>
        <taxon>Ecdysozoa</taxon>
        <taxon>Nematoda</taxon>
        <taxon>Chromadorea</taxon>
        <taxon>Rhabditida</taxon>
        <taxon>Tylenchina</taxon>
        <taxon>Tylenchomorpha</taxon>
        <taxon>Tylenchoidea</taxon>
        <taxon>Meloidogynidae</taxon>
        <taxon>Meloidogyninae</taxon>
        <taxon>Meloidogyne</taxon>
    </lineage>
</organism>
<comment type="similarity">
    <text evidence="5">Belongs to the SCAMP family.</text>
</comment>
<evidence type="ECO:0000256" key="1">
    <source>
        <dbReference type="ARBA" id="ARBA00004141"/>
    </source>
</evidence>
<feature type="transmembrane region" description="Helical" evidence="5">
    <location>
        <begin position="128"/>
        <end position="152"/>
    </location>
</feature>
<evidence type="ECO:0000256" key="5">
    <source>
        <dbReference type="RuleBase" id="RU363122"/>
    </source>
</evidence>
<comment type="subcellular location">
    <subcellularLocation>
        <location evidence="1 5">Membrane</location>
        <topology evidence="1 5">Multi-pass membrane protein</topology>
    </subcellularLocation>
</comment>
<dbReference type="OrthoDB" id="242866at2759"/>
<protein>
    <recommendedName>
        <fullName evidence="5">Secretory carrier-associated membrane protein</fullName>
        <shortName evidence="5">Secretory carrier membrane protein</shortName>
    </recommendedName>
</protein>
<evidence type="ECO:0000256" key="4">
    <source>
        <dbReference type="ARBA" id="ARBA00023136"/>
    </source>
</evidence>
<keyword evidence="2 5" id="KW-0812">Transmembrane</keyword>
<keyword evidence="3 5" id="KW-1133">Transmembrane helix</keyword>
<feature type="transmembrane region" description="Helical" evidence="5">
    <location>
        <begin position="158"/>
        <end position="180"/>
    </location>
</feature>
<dbReference type="PANTHER" id="PTHR10687:SF2">
    <property type="entry name" value="SECRETORY CARRIER-ASSOCIATED MEMBRANE PROTEIN"/>
    <property type="match status" value="1"/>
</dbReference>